<dbReference type="InterPro" id="IPR010295">
    <property type="entry name" value="DUF898"/>
</dbReference>
<keyword evidence="1" id="KW-0472">Membrane</keyword>
<feature type="transmembrane region" description="Helical" evidence="1">
    <location>
        <begin position="158"/>
        <end position="176"/>
    </location>
</feature>
<reference evidence="2 3" key="1">
    <citation type="submission" date="2020-02" db="EMBL/GenBank/DDBJ databases">
        <title>Genomic and physiological characterization of two novel Nitrospinaceae genera.</title>
        <authorList>
            <person name="Mueller A.J."/>
            <person name="Jung M.-Y."/>
            <person name="Strachan C.R."/>
            <person name="Herbold C.W."/>
            <person name="Kirkegaard R.H."/>
            <person name="Daims H."/>
        </authorList>
    </citation>
    <scope>NUCLEOTIDE SEQUENCE [LARGE SCALE GENOMIC DNA]</scope>
    <source>
        <strain evidence="2">EB</strain>
    </source>
</reference>
<gene>
    <name evidence="2" type="ORF">G3M70_11015</name>
</gene>
<proteinExistence type="predicted"/>
<sequence length="398" mass="46389">MFRLTPDEARQVLRQVENGQQWKFGHPVSKKQADTAVSYLNSLGFQVRRVSDGSPVKLAAPQKHFPASDEELEVEEEVEAEERRVSRLTDTLEFFFKGDALDLMVLYLKLWVFSLLTLGLYSFWGRTELRRYLLSHLSLGGEPFHYRGTPKGLAATNVKALLVIILAFFFLVWLHRTDPLSSPVFEKLFFGAGLFGLFYLFWRGIGYRLSQTEWQNLKFDFKGTFGHWFGLQIKGWLLFVLSLGLTGPVFWSQAWKYKMEQTTFGGRAFRYTGNWRNLARPWYIGWGVTAVTLGWGAPVWFWSVCEIKKVLWNRTHFDPGRFEFSADGKSSVRLQIENWMILILSLGLGYPSVKKRNLDFTTRHLALVDIKKWNHLLEEIRKDVTRKSRQTFQNFKTP</sequence>
<dbReference type="Pfam" id="PF05987">
    <property type="entry name" value="DUF898"/>
    <property type="match status" value="1"/>
</dbReference>
<dbReference type="KEGG" id="nli:G3M70_11015"/>
<dbReference type="EMBL" id="CP048685">
    <property type="protein sequence ID" value="QPJ62369.1"/>
    <property type="molecule type" value="Genomic_DNA"/>
</dbReference>
<accession>A0A7T0BWS9</accession>
<feature type="transmembrane region" description="Helical" evidence="1">
    <location>
        <begin position="225"/>
        <end position="251"/>
    </location>
</feature>
<feature type="transmembrane region" description="Helical" evidence="1">
    <location>
        <begin position="188"/>
        <end position="205"/>
    </location>
</feature>
<dbReference type="Proteomes" id="UP000594688">
    <property type="component" value="Chromosome"/>
</dbReference>
<keyword evidence="1" id="KW-0812">Transmembrane</keyword>
<name>A0A7T0BWS9_9BACT</name>
<evidence type="ECO:0000313" key="2">
    <source>
        <dbReference type="EMBL" id="QPJ62369.1"/>
    </source>
</evidence>
<evidence type="ECO:0000313" key="3">
    <source>
        <dbReference type="Proteomes" id="UP000594688"/>
    </source>
</evidence>
<keyword evidence="1" id="KW-1133">Transmembrane helix</keyword>
<feature type="transmembrane region" description="Helical" evidence="1">
    <location>
        <begin position="283"/>
        <end position="302"/>
    </location>
</feature>
<dbReference type="AlphaFoldDB" id="A0A7T0BWS9"/>
<evidence type="ECO:0000256" key="1">
    <source>
        <dbReference type="SAM" id="Phobius"/>
    </source>
</evidence>
<feature type="transmembrane region" description="Helical" evidence="1">
    <location>
        <begin position="106"/>
        <end position="124"/>
    </location>
</feature>
<protein>
    <submittedName>
        <fullName evidence="2">DUF898 domain-containing protein</fullName>
    </submittedName>
</protein>
<organism evidence="2 3">
    <name type="scientific">Candidatus Nitronauta litoralis</name>
    <dbReference type="NCBI Taxonomy" id="2705533"/>
    <lineage>
        <taxon>Bacteria</taxon>
        <taxon>Pseudomonadati</taxon>
        <taxon>Nitrospinota/Tectimicrobiota group</taxon>
        <taxon>Nitrospinota</taxon>
        <taxon>Nitrospinia</taxon>
        <taxon>Nitrospinales</taxon>
        <taxon>Nitrospinaceae</taxon>
        <taxon>Candidatus Nitronauta</taxon>
    </lineage>
</organism>